<sequence>MDKKLLVIMCEEGGIDEEELVILGRLTDQAKMRPGDFDLYKLSRQDCLEDFRFSSHQLEILKEALEFPDIMYTDAQHVSPGMEALPLDYATQNICYTGHKKEHGLKYTGVMAPCGVMYLMCGPEPGSFHDAKLLYRSEILNMMKESRTWTTTPETGYHLYGDQAYKSTPQVVGPVRYNASPLETACNAAMKTLRISVEWGSGKIGNLSALNNYPEDLKLGLQPLGMYFRVATLLTNCHTCLNSSQTSNYIAVEPPTLAEYLENYPEDHIDNYKRGKAVKEA</sequence>
<comment type="cofactor">
    <cofactor evidence="1">
        <name>a divalent metal cation</name>
        <dbReference type="ChEBI" id="CHEBI:60240"/>
    </cofactor>
</comment>
<evidence type="ECO:0000313" key="4">
    <source>
        <dbReference type="EMBL" id="GAV06071.1"/>
    </source>
</evidence>
<dbReference type="AlphaFoldDB" id="A0A1D1VYA8"/>
<feature type="domain" description="DDE Tnp4" evidence="3">
    <location>
        <begin position="86"/>
        <end position="236"/>
    </location>
</feature>
<protein>
    <recommendedName>
        <fullName evidence="3">DDE Tnp4 domain-containing protein</fullName>
    </recommendedName>
</protein>
<dbReference type="InterPro" id="IPR027806">
    <property type="entry name" value="HARBI1_dom"/>
</dbReference>
<dbReference type="Proteomes" id="UP000186922">
    <property type="component" value="Unassembled WGS sequence"/>
</dbReference>
<dbReference type="EMBL" id="BDGG01000013">
    <property type="protein sequence ID" value="GAV06071.1"/>
    <property type="molecule type" value="Genomic_DNA"/>
</dbReference>
<accession>A0A1D1VYA8</accession>
<evidence type="ECO:0000256" key="2">
    <source>
        <dbReference type="ARBA" id="ARBA00022723"/>
    </source>
</evidence>
<keyword evidence="2" id="KW-0479">Metal-binding</keyword>
<dbReference type="GO" id="GO:0046872">
    <property type="term" value="F:metal ion binding"/>
    <property type="evidence" value="ECO:0007669"/>
    <property type="project" value="UniProtKB-KW"/>
</dbReference>
<dbReference type="OrthoDB" id="2966465at2759"/>
<evidence type="ECO:0000313" key="5">
    <source>
        <dbReference type="Proteomes" id="UP000186922"/>
    </source>
</evidence>
<name>A0A1D1VYA8_RAMVA</name>
<gene>
    <name evidence="4" type="primary">RvY_16107-1</name>
    <name evidence="4" type="synonym">RvY_16107.1</name>
    <name evidence="4" type="ORF">RvY_16107</name>
</gene>
<dbReference type="Pfam" id="PF13359">
    <property type="entry name" value="DDE_Tnp_4"/>
    <property type="match status" value="1"/>
</dbReference>
<keyword evidence="5" id="KW-1185">Reference proteome</keyword>
<evidence type="ECO:0000256" key="1">
    <source>
        <dbReference type="ARBA" id="ARBA00001968"/>
    </source>
</evidence>
<reference evidence="4 5" key="1">
    <citation type="journal article" date="2016" name="Nat. Commun.">
        <title>Extremotolerant tardigrade genome and improved radiotolerance of human cultured cells by tardigrade-unique protein.</title>
        <authorList>
            <person name="Hashimoto T."/>
            <person name="Horikawa D.D."/>
            <person name="Saito Y."/>
            <person name="Kuwahara H."/>
            <person name="Kozuka-Hata H."/>
            <person name="Shin-I T."/>
            <person name="Minakuchi Y."/>
            <person name="Ohishi K."/>
            <person name="Motoyama A."/>
            <person name="Aizu T."/>
            <person name="Enomoto A."/>
            <person name="Kondo K."/>
            <person name="Tanaka S."/>
            <person name="Hara Y."/>
            <person name="Koshikawa S."/>
            <person name="Sagara H."/>
            <person name="Miura T."/>
            <person name="Yokobori S."/>
            <person name="Miyagawa K."/>
            <person name="Suzuki Y."/>
            <person name="Kubo T."/>
            <person name="Oyama M."/>
            <person name="Kohara Y."/>
            <person name="Fujiyama A."/>
            <person name="Arakawa K."/>
            <person name="Katayama T."/>
            <person name="Toyoda A."/>
            <person name="Kunieda T."/>
        </authorList>
    </citation>
    <scope>NUCLEOTIDE SEQUENCE [LARGE SCALE GENOMIC DNA]</scope>
    <source>
        <strain evidence="4 5">YOKOZUNA-1</strain>
    </source>
</reference>
<organism evidence="4 5">
    <name type="scientific">Ramazzottius varieornatus</name>
    <name type="common">Water bear</name>
    <name type="synonym">Tardigrade</name>
    <dbReference type="NCBI Taxonomy" id="947166"/>
    <lineage>
        <taxon>Eukaryota</taxon>
        <taxon>Metazoa</taxon>
        <taxon>Ecdysozoa</taxon>
        <taxon>Tardigrada</taxon>
        <taxon>Eutardigrada</taxon>
        <taxon>Parachela</taxon>
        <taxon>Hypsibioidea</taxon>
        <taxon>Ramazzottiidae</taxon>
        <taxon>Ramazzottius</taxon>
    </lineage>
</organism>
<evidence type="ECO:0000259" key="3">
    <source>
        <dbReference type="Pfam" id="PF13359"/>
    </source>
</evidence>
<proteinExistence type="predicted"/>
<comment type="caution">
    <text evidence="4">The sequence shown here is derived from an EMBL/GenBank/DDBJ whole genome shotgun (WGS) entry which is preliminary data.</text>
</comment>